<dbReference type="AlphaFoldDB" id="A0A1G4P833"/>
<dbReference type="EMBL" id="FMTM01000001">
    <property type="protein sequence ID" value="SCW28450.1"/>
    <property type="molecule type" value="Genomic_DNA"/>
</dbReference>
<organism evidence="1 2">
    <name type="scientific">Rhizobium mongolense subsp. loessense</name>
    <dbReference type="NCBI Taxonomy" id="158890"/>
    <lineage>
        <taxon>Bacteria</taxon>
        <taxon>Pseudomonadati</taxon>
        <taxon>Pseudomonadota</taxon>
        <taxon>Alphaproteobacteria</taxon>
        <taxon>Hyphomicrobiales</taxon>
        <taxon>Rhizobiaceae</taxon>
        <taxon>Rhizobium/Agrobacterium group</taxon>
        <taxon>Rhizobium</taxon>
    </lineage>
</organism>
<dbReference type="Proteomes" id="UP000199542">
    <property type="component" value="Unassembled WGS sequence"/>
</dbReference>
<evidence type="ECO:0000313" key="2">
    <source>
        <dbReference type="Proteomes" id="UP000199542"/>
    </source>
</evidence>
<accession>A0A1G4P833</accession>
<gene>
    <name evidence="1" type="ORF">SAMN02927900_00135</name>
</gene>
<proteinExistence type="predicted"/>
<sequence>MRPEICAIPSCNACDNGRSLPAGLYTGEDVFEADFDDLAPRVDCDVPEPGDATVIDTGKPSQIVLRVHRHQNRLDDEHP</sequence>
<protein>
    <submittedName>
        <fullName evidence="1">Uncharacterized protein</fullName>
    </submittedName>
</protein>
<name>A0A1G4P833_9HYPH</name>
<reference evidence="1 2" key="1">
    <citation type="submission" date="2016-10" db="EMBL/GenBank/DDBJ databases">
        <authorList>
            <person name="de Groot N.N."/>
        </authorList>
    </citation>
    <scope>NUCLEOTIDE SEQUENCE [LARGE SCALE GENOMIC DNA]</scope>
    <source>
        <strain evidence="1 2">CGMCC 1.3401</strain>
    </source>
</reference>
<evidence type="ECO:0000313" key="1">
    <source>
        <dbReference type="EMBL" id="SCW28450.1"/>
    </source>
</evidence>